<comment type="caution">
    <text evidence="3">The sequence shown here is derived from an EMBL/GenBank/DDBJ whole genome shotgun (WGS) entry which is preliminary data.</text>
</comment>
<feature type="transmembrane region" description="Helical" evidence="1">
    <location>
        <begin position="30"/>
        <end position="46"/>
    </location>
</feature>
<evidence type="ECO:0000259" key="2">
    <source>
        <dbReference type="Pfam" id="PF12229"/>
    </source>
</evidence>
<name>A0A2M7E3I8_9BACT</name>
<sequence length="480" mass="55435">MIFIIICFIIHINMISKSQKKHSYKLNTKLLLLICLFFFITIFFYLNKINFRDRIYPNIYIDGEPIGGLFQSLSYQQLIKKERYLSKTTITFIYQNAPMATLSGQQINIHRNIKNLISESYKIGRHPNLFIRIYQQLITLMKLKKYSFISKIEYNVKPLQELIDIAQQRYEYPSINALFKFKDGRVINFSPEKNGLQIDKIRFWREIEKIISNLKQDELNQVVVLHTIVIQPEITLKQINKFGIRELIAEGKSNYTHSIPERIYNLSLAAYKFDGVLIPTNKIFSFNDTVGDISSLTGYKPAYIIKQGKTVLGDGGGVCQVSTTLFRAALNAGLPINERHAHAYRVSYYENDGQPGFDATVFAPTVDLKFTNNTPAYILIQVENDKDNNLLTFKFYGQKDDRHVIISPVSIYNIQPPLPSENQNDPILKKGIVKQIDFPAWGAKTVFNYQVVAKKDISQNVKFYSNYQPWRAVFLVGQAD</sequence>
<dbReference type="Pfam" id="PF04294">
    <property type="entry name" value="VanW"/>
    <property type="match status" value="1"/>
</dbReference>
<dbReference type="PANTHER" id="PTHR35788">
    <property type="entry name" value="EXPORTED PROTEIN-RELATED"/>
    <property type="match status" value="1"/>
</dbReference>
<proteinExistence type="predicted"/>
<dbReference type="InterPro" id="IPR007391">
    <property type="entry name" value="Vancomycin_resist_VanW"/>
</dbReference>
<organism evidence="3 4">
    <name type="scientific">Candidatus Roizmanbacteria bacterium CG01_land_8_20_14_3_00_33_9</name>
    <dbReference type="NCBI Taxonomy" id="1974843"/>
    <lineage>
        <taxon>Bacteria</taxon>
        <taxon>Candidatus Roizmaniibacteriota</taxon>
    </lineage>
</organism>
<keyword evidence="1" id="KW-0472">Membrane</keyword>
<evidence type="ECO:0000313" key="3">
    <source>
        <dbReference type="EMBL" id="PIV62298.1"/>
    </source>
</evidence>
<dbReference type="InterPro" id="IPR022029">
    <property type="entry name" value="YoaR-like_PG-bd"/>
</dbReference>
<evidence type="ECO:0000313" key="4">
    <source>
        <dbReference type="Proteomes" id="UP000230116"/>
    </source>
</evidence>
<keyword evidence="1" id="KW-0812">Transmembrane</keyword>
<dbReference type="Proteomes" id="UP000230116">
    <property type="component" value="Unassembled WGS sequence"/>
</dbReference>
<dbReference type="AlphaFoldDB" id="A0A2M7E3I8"/>
<evidence type="ECO:0000256" key="1">
    <source>
        <dbReference type="SAM" id="Phobius"/>
    </source>
</evidence>
<feature type="domain" description="YoaR-like putative peptidoglycan binding" evidence="2">
    <location>
        <begin position="102"/>
        <end position="217"/>
    </location>
</feature>
<keyword evidence="1" id="KW-1133">Transmembrane helix</keyword>
<reference evidence="4" key="1">
    <citation type="submission" date="2017-09" db="EMBL/GenBank/DDBJ databases">
        <title>Depth-based differentiation of microbial function through sediment-hosted aquifers and enrichment of novel symbionts in the deep terrestrial subsurface.</title>
        <authorList>
            <person name="Probst A.J."/>
            <person name="Ladd B."/>
            <person name="Jarett J.K."/>
            <person name="Geller-Mcgrath D.E."/>
            <person name="Sieber C.M.K."/>
            <person name="Emerson J.B."/>
            <person name="Anantharaman K."/>
            <person name="Thomas B.C."/>
            <person name="Malmstrom R."/>
            <person name="Stieglmeier M."/>
            <person name="Klingl A."/>
            <person name="Woyke T."/>
            <person name="Ryan C.M."/>
            <person name="Banfield J.F."/>
        </authorList>
    </citation>
    <scope>NUCLEOTIDE SEQUENCE [LARGE SCALE GENOMIC DNA]</scope>
</reference>
<protein>
    <recommendedName>
        <fullName evidence="2">YoaR-like putative peptidoglycan binding domain-containing protein</fullName>
    </recommendedName>
</protein>
<gene>
    <name evidence="3" type="ORF">COS12_02915</name>
</gene>
<dbReference type="EMBL" id="PETM01000073">
    <property type="protein sequence ID" value="PIV62298.1"/>
    <property type="molecule type" value="Genomic_DNA"/>
</dbReference>
<dbReference type="InterPro" id="IPR052913">
    <property type="entry name" value="Glycopeptide_resist_protein"/>
</dbReference>
<dbReference type="PANTHER" id="PTHR35788:SF1">
    <property type="entry name" value="EXPORTED PROTEIN"/>
    <property type="match status" value="1"/>
</dbReference>
<dbReference type="Pfam" id="PF12229">
    <property type="entry name" value="PG_binding_4"/>
    <property type="match status" value="1"/>
</dbReference>
<accession>A0A2M7E3I8</accession>